<dbReference type="InterPro" id="IPR038005">
    <property type="entry name" value="RX-like_CC"/>
</dbReference>
<dbReference type="InterPro" id="IPR041118">
    <property type="entry name" value="Rx_N"/>
</dbReference>
<dbReference type="AlphaFoldDB" id="A0A200QNC3"/>
<evidence type="ECO:0000256" key="1">
    <source>
        <dbReference type="ARBA" id="ARBA00022737"/>
    </source>
</evidence>
<proteinExistence type="predicted"/>
<dbReference type="PANTHER" id="PTHR19338:SF66">
    <property type="entry name" value="NB-ARC DOMAIN-CONTAINING PROTEIN"/>
    <property type="match status" value="1"/>
</dbReference>
<comment type="caution">
    <text evidence="5">The sequence shown here is derived from an EMBL/GenBank/DDBJ whole genome shotgun (WGS) entry which is preliminary data.</text>
</comment>
<accession>A0A200QNC3</accession>
<dbReference type="STRING" id="56857.A0A200QNC3"/>
<reference evidence="5 6" key="1">
    <citation type="journal article" date="2017" name="Mol. Plant">
        <title>The Genome of Medicinal Plant Macleaya cordata Provides New Insights into Benzylisoquinoline Alkaloids Metabolism.</title>
        <authorList>
            <person name="Liu X."/>
            <person name="Liu Y."/>
            <person name="Huang P."/>
            <person name="Ma Y."/>
            <person name="Qing Z."/>
            <person name="Tang Q."/>
            <person name="Cao H."/>
            <person name="Cheng P."/>
            <person name="Zheng Y."/>
            <person name="Yuan Z."/>
            <person name="Zhou Y."/>
            <person name="Liu J."/>
            <person name="Tang Z."/>
            <person name="Zhuo Y."/>
            <person name="Zhang Y."/>
            <person name="Yu L."/>
            <person name="Huang J."/>
            <person name="Yang P."/>
            <person name="Peng Q."/>
            <person name="Zhang J."/>
            <person name="Jiang W."/>
            <person name="Zhang Z."/>
            <person name="Lin K."/>
            <person name="Ro D.K."/>
            <person name="Chen X."/>
            <person name="Xiong X."/>
            <person name="Shang Y."/>
            <person name="Huang S."/>
            <person name="Zeng J."/>
        </authorList>
    </citation>
    <scope>NUCLEOTIDE SEQUENCE [LARGE SCALE GENOMIC DNA]</scope>
    <source>
        <strain evidence="6">cv. BLH2017</strain>
        <tissue evidence="5">Root</tissue>
    </source>
</reference>
<evidence type="ECO:0000313" key="6">
    <source>
        <dbReference type="Proteomes" id="UP000195402"/>
    </source>
</evidence>
<keyword evidence="3" id="KW-0611">Plant defense</keyword>
<dbReference type="EMBL" id="MVGT01001452">
    <property type="protein sequence ID" value="OVA11976.1"/>
    <property type="molecule type" value="Genomic_DNA"/>
</dbReference>
<organism evidence="5 6">
    <name type="scientific">Macleaya cordata</name>
    <name type="common">Five-seeded plume-poppy</name>
    <name type="synonym">Bocconia cordata</name>
    <dbReference type="NCBI Taxonomy" id="56857"/>
    <lineage>
        <taxon>Eukaryota</taxon>
        <taxon>Viridiplantae</taxon>
        <taxon>Streptophyta</taxon>
        <taxon>Embryophyta</taxon>
        <taxon>Tracheophyta</taxon>
        <taxon>Spermatophyta</taxon>
        <taxon>Magnoliopsida</taxon>
        <taxon>Ranunculales</taxon>
        <taxon>Papaveraceae</taxon>
        <taxon>Papaveroideae</taxon>
        <taxon>Macleaya</taxon>
    </lineage>
</organism>
<sequence>MADAVVSVVVQLLSDMLIKQAVFLHGVRDQVKQLRNELNRMQCFLKDADAEQEGNEIIRNWVSEIRDAAYDVEDVIETFILQIEAKEISPNILAKENKMRTTTRGLIKAIFKISFPRSLSKGKKLHGIGKDILAIQERLRDISEKQVLYGIKDLAGEGTSDDELVIYK</sequence>
<keyword evidence="1" id="KW-0677">Repeat</keyword>
<dbReference type="OMA" id="KACHHIA"/>
<dbReference type="Proteomes" id="UP000195402">
    <property type="component" value="Unassembled WGS sequence"/>
</dbReference>
<dbReference type="Gene3D" id="1.20.5.4130">
    <property type="match status" value="1"/>
</dbReference>
<dbReference type="Pfam" id="PF18052">
    <property type="entry name" value="Rx_N"/>
    <property type="match status" value="1"/>
</dbReference>
<name>A0A200QNC3_MACCD</name>
<dbReference type="GO" id="GO:0000166">
    <property type="term" value="F:nucleotide binding"/>
    <property type="evidence" value="ECO:0007669"/>
    <property type="project" value="UniProtKB-KW"/>
</dbReference>
<evidence type="ECO:0000313" key="5">
    <source>
        <dbReference type="EMBL" id="OVA11976.1"/>
    </source>
</evidence>
<keyword evidence="2" id="KW-0547">Nucleotide-binding</keyword>
<gene>
    <name evidence="5" type="ORF">BVC80_8767g11</name>
</gene>
<dbReference type="GO" id="GO:0006952">
    <property type="term" value="P:defense response"/>
    <property type="evidence" value="ECO:0007669"/>
    <property type="project" value="UniProtKB-KW"/>
</dbReference>
<dbReference type="PANTHER" id="PTHR19338">
    <property type="entry name" value="TRANSLOCASE OF INNER MITOCHONDRIAL MEMBRANE 13 HOMOLOG"/>
    <property type="match status" value="1"/>
</dbReference>
<evidence type="ECO:0000256" key="2">
    <source>
        <dbReference type="ARBA" id="ARBA00022741"/>
    </source>
</evidence>
<evidence type="ECO:0000256" key="3">
    <source>
        <dbReference type="ARBA" id="ARBA00022821"/>
    </source>
</evidence>
<dbReference type="OrthoDB" id="1742798at2759"/>
<dbReference type="InParanoid" id="A0A200QNC3"/>
<evidence type="ECO:0000259" key="4">
    <source>
        <dbReference type="Pfam" id="PF18052"/>
    </source>
</evidence>
<dbReference type="CDD" id="cd14798">
    <property type="entry name" value="RX-CC_like"/>
    <property type="match status" value="1"/>
</dbReference>
<feature type="domain" description="Disease resistance N-terminal" evidence="4">
    <location>
        <begin position="5"/>
        <end position="87"/>
    </location>
</feature>
<keyword evidence="6" id="KW-1185">Reference proteome</keyword>
<protein>
    <recommendedName>
        <fullName evidence="4">Disease resistance N-terminal domain-containing protein</fullName>
    </recommendedName>
</protein>